<organism evidence="8 9">
    <name type="scientific">Microlunatus spumicola</name>
    <dbReference type="NCBI Taxonomy" id="81499"/>
    <lineage>
        <taxon>Bacteria</taxon>
        <taxon>Bacillati</taxon>
        <taxon>Actinomycetota</taxon>
        <taxon>Actinomycetes</taxon>
        <taxon>Propionibacteriales</taxon>
        <taxon>Propionibacteriaceae</taxon>
        <taxon>Microlunatus</taxon>
    </lineage>
</organism>
<dbReference type="Gene3D" id="3.40.50.300">
    <property type="entry name" value="P-loop containing nucleotide triphosphate hydrolases"/>
    <property type="match status" value="1"/>
</dbReference>
<keyword evidence="5 7" id="KW-0067">ATP-binding</keyword>
<name>A0ABP6Y289_9ACTN</name>
<evidence type="ECO:0000256" key="7">
    <source>
        <dbReference type="RuleBase" id="RU003331"/>
    </source>
</evidence>
<evidence type="ECO:0000256" key="6">
    <source>
        <dbReference type="RuleBase" id="RU003330"/>
    </source>
</evidence>
<keyword evidence="2 5" id="KW-0545">Nucleotide biosynthesis</keyword>
<dbReference type="PANTHER" id="PTHR23359">
    <property type="entry name" value="NUCLEOTIDE KINASE"/>
    <property type="match status" value="1"/>
</dbReference>
<dbReference type="HAMAP" id="MF_00235">
    <property type="entry name" value="Adenylate_kinase_Adk"/>
    <property type="match status" value="1"/>
</dbReference>
<evidence type="ECO:0000256" key="2">
    <source>
        <dbReference type="ARBA" id="ARBA00022727"/>
    </source>
</evidence>
<feature type="binding site" evidence="5">
    <location>
        <position position="127"/>
    </location>
    <ligand>
        <name>ATP</name>
        <dbReference type="ChEBI" id="CHEBI:30616"/>
    </ligand>
</feature>
<dbReference type="InterPro" id="IPR000850">
    <property type="entry name" value="Adenylat/UMP-CMP_kin"/>
</dbReference>
<comment type="subcellular location">
    <subcellularLocation>
        <location evidence="5 7">Cytoplasm</location>
    </subcellularLocation>
</comment>
<feature type="binding site" evidence="5">
    <location>
        <position position="133"/>
    </location>
    <ligand>
        <name>AMP</name>
        <dbReference type="ChEBI" id="CHEBI:456215"/>
    </ligand>
</feature>
<reference evidence="9" key="1">
    <citation type="journal article" date="2019" name="Int. J. Syst. Evol. Microbiol.">
        <title>The Global Catalogue of Microorganisms (GCM) 10K type strain sequencing project: providing services to taxonomists for standard genome sequencing and annotation.</title>
        <authorList>
            <consortium name="The Broad Institute Genomics Platform"/>
            <consortium name="The Broad Institute Genome Sequencing Center for Infectious Disease"/>
            <person name="Wu L."/>
            <person name="Ma J."/>
        </authorList>
    </citation>
    <scope>NUCLEOTIDE SEQUENCE [LARGE SCALE GENOMIC DNA]</scope>
    <source>
        <strain evidence="9">JCM 16540</strain>
    </source>
</reference>
<comment type="caution">
    <text evidence="5">Lacks conserved residue(s) required for the propagation of feature annotation.</text>
</comment>
<comment type="similarity">
    <text evidence="5 6">Belongs to the adenylate kinase family.</text>
</comment>
<comment type="subunit">
    <text evidence="5 7">Monomer.</text>
</comment>
<feature type="binding site" evidence="5">
    <location>
        <position position="36"/>
    </location>
    <ligand>
        <name>AMP</name>
        <dbReference type="ChEBI" id="CHEBI:456215"/>
    </ligand>
</feature>
<dbReference type="RefSeq" id="WP_204911074.1">
    <property type="nucleotide sequence ID" value="NZ_BAAAYR010000005.1"/>
</dbReference>
<dbReference type="InterPro" id="IPR033690">
    <property type="entry name" value="Adenylat_kinase_CS"/>
</dbReference>
<comment type="domain">
    <text evidence="5">Consists of three domains, a large central CORE domain and two small peripheral domains, NMPbind and LID, which undergo movements during catalysis. The LID domain closes over the site of phosphoryl transfer upon ATP binding. Assembling and dissambling the active center during each catalytic cycle provides an effective means to prevent ATP hydrolysis.</text>
</comment>
<keyword evidence="3 5" id="KW-0547">Nucleotide-binding</keyword>
<keyword evidence="1 5" id="KW-0808">Transferase</keyword>
<evidence type="ECO:0000256" key="3">
    <source>
        <dbReference type="ARBA" id="ARBA00022741"/>
    </source>
</evidence>
<feature type="binding site" evidence="5">
    <location>
        <begin position="10"/>
        <end position="15"/>
    </location>
    <ligand>
        <name>ATP</name>
        <dbReference type="ChEBI" id="CHEBI:30616"/>
    </ligand>
</feature>
<dbReference type="NCBIfam" id="NF011100">
    <property type="entry name" value="PRK14527.1"/>
    <property type="match status" value="1"/>
</dbReference>
<feature type="binding site" evidence="5">
    <location>
        <position position="172"/>
    </location>
    <ligand>
        <name>ATP</name>
        <dbReference type="ChEBI" id="CHEBI:30616"/>
    </ligand>
</feature>
<dbReference type="InterPro" id="IPR027417">
    <property type="entry name" value="P-loop_NTPase"/>
</dbReference>
<comment type="caution">
    <text evidence="8">The sequence shown here is derived from an EMBL/GenBank/DDBJ whole genome shotgun (WGS) entry which is preliminary data.</text>
</comment>
<keyword evidence="5" id="KW-0963">Cytoplasm</keyword>
<comment type="function">
    <text evidence="5">Catalyzes the reversible transfer of the terminal phosphate group between ATP and AMP. Plays an important role in cellular energy homeostasis and in adenine nucleotide metabolism.</text>
</comment>
<feature type="binding site" evidence="5">
    <location>
        <begin position="85"/>
        <end position="88"/>
    </location>
    <ligand>
        <name>AMP</name>
        <dbReference type="ChEBI" id="CHEBI:456215"/>
    </ligand>
</feature>
<dbReference type="SUPFAM" id="SSF52540">
    <property type="entry name" value="P-loop containing nucleoside triphosphate hydrolases"/>
    <property type="match status" value="1"/>
</dbReference>
<protein>
    <recommendedName>
        <fullName evidence="5 7">Adenylate kinase</fullName>
        <shortName evidence="5">AK</shortName>
        <ecNumber evidence="5 7">2.7.4.3</ecNumber>
    </recommendedName>
    <alternativeName>
        <fullName evidence="5">ATP-AMP transphosphorylase</fullName>
    </alternativeName>
    <alternativeName>
        <fullName evidence="5">ATP:AMP phosphotransferase</fullName>
    </alternativeName>
    <alternativeName>
        <fullName evidence="5">Adenylate monophosphate kinase</fullName>
    </alternativeName>
</protein>
<dbReference type="NCBIfam" id="NF001381">
    <property type="entry name" value="PRK00279.1-3"/>
    <property type="match status" value="1"/>
</dbReference>
<evidence type="ECO:0000256" key="1">
    <source>
        <dbReference type="ARBA" id="ARBA00022679"/>
    </source>
</evidence>
<keyword evidence="9" id="KW-1185">Reference proteome</keyword>
<dbReference type="CDD" id="cd01428">
    <property type="entry name" value="ADK"/>
    <property type="match status" value="1"/>
</dbReference>
<feature type="binding site" evidence="5">
    <location>
        <position position="144"/>
    </location>
    <ligand>
        <name>AMP</name>
        <dbReference type="ChEBI" id="CHEBI:456215"/>
    </ligand>
</feature>
<dbReference type="EMBL" id="BAAAYR010000005">
    <property type="protein sequence ID" value="GAA3576113.1"/>
    <property type="molecule type" value="Genomic_DNA"/>
</dbReference>
<evidence type="ECO:0000256" key="5">
    <source>
        <dbReference type="HAMAP-Rule" id="MF_00235"/>
    </source>
</evidence>
<dbReference type="PROSITE" id="PS00113">
    <property type="entry name" value="ADENYLATE_KINASE"/>
    <property type="match status" value="1"/>
</dbReference>
<evidence type="ECO:0000256" key="4">
    <source>
        <dbReference type="ARBA" id="ARBA00022777"/>
    </source>
</evidence>
<sequence length="200" mass="21463">MHLLIMGPPGAGKGTQAVRIAEHYQIPAISTGDMFRAMRGLDTPLARQVQEIMASGAYVPNDVTNQVVADRLLADDCARGFLLDGYPRTLPQVDYLDGVLDEGARSIDAVISLAVDPDELVGRLIKRGASSGREDDTPEAIRTRQQVYIDETAPLLDVYRQRGVLVEVDGLGEVDVVTKRLFTALDERAGSGSALVGGTS</sequence>
<dbReference type="Proteomes" id="UP001500767">
    <property type="component" value="Unassembled WGS sequence"/>
</dbReference>
<proteinExistence type="inferred from homology"/>
<dbReference type="PRINTS" id="PR00094">
    <property type="entry name" value="ADENYLTKNASE"/>
</dbReference>
<dbReference type="EC" id="2.7.4.3" evidence="5 7"/>
<dbReference type="Pfam" id="PF00406">
    <property type="entry name" value="ADK"/>
    <property type="match status" value="1"/>
</dbReference>
<keyword evidence="4 5" id="KW-0418">Kinase</keyword>
<feature type="binding site" evidence="5">
    <location>
        <begin position="57"/>
        <end position="59"/>
    </location>
    <ligand>
        <name>AMP</name>
        <dbReference type="ChEBI" id="CHEBI:456215"/>
    </ligand>
</feature>
<feature type="region of interest" description="NMP" evidence="5">
    <location>
        <begin position="30"/>
        <end position="59"/>
    </location>
</feature>
<comment type="pathway">
    <text evidence="5">Purine metabolism; AMP biosynthesis via salvage pathway; AMP from ADP: step 1/1.</text>
</comment>
<dbReference type="NCBIfam" id="NF011105">
    <property type="entry name" value="PRK14532.1"/>
    <property type="match status" value="1"/>
</dbReference>
<comment type="catalytic activity">
    <reaction evidence="5 7">
        <text>AMP + ATP = 2 ADP</text>
        <dbReference type="Rhea" id="RHEA:12973"/>
        <dbReference type="ChEBI" id="CHEBI:30616"/>
        <dbReference type="ChEBI" id="CHEBI:456215"/>
        <dbReference type="ChEBI" id="CHEBI:456216"/>
        <dbReference type="EC" id="2.7.4.3"/>
    </reaction>
</comment>
<dbReference type="GO" id="GO:0016301">
    <property type="term" value="F:kinase activity"/>
    <property type="evidence" value="ECO:0007669"/>
    <property type="project" value="UniProtKB-KW"/>
</dbReference>
<gene>
    <name evidence="5" type="primary">adk</name>
    <name evidence="8" type="ORF">GCM10022197_36610</name>
</gene>
<evidence type="ECO:0000313" key="8">
    <source>
        <dbReference type="EMBL" id="GAA3576113.1"/>
    </source>
</evidence>
<evidence type="ECO:0000313" key="9">
    <source>
        <dbReference type="Proteomes" id="UP001500767"/>
    </source>
</evidence>
<accession>A0ABP6Y289</accession>
<feature type="binding site" evidence="5">
    <location>
        <position position="31"/>
    </location>
    <ligand>
        <name>AMP</name>
        <dbReference type="ChEBI" id="CHEBI:456215"/>
    </ligand>
</feature>
<feature type="binding site" evidence="5">
    <location>
        <position position="92"/>
    </location>
    <ligand>
        <name>AMP</name>
        <dbReference type="ChEBI" id="CHEBI:456215"/>
    </ligand>
</feature>